<evidence type="ECO:0000313" key="1">
    <source>
        <dbReference type="EMBL" id="PIZ44151.1"/>
    </source>
</evidence>
<name>A0A2M7TET3_UNCKA</name>
<protein>
    <submittedName>
        <fullName evidence="1">Uncharacterized protein</fullName>
    </submittedName>
</protein>
<proteinExistence type="predicted"/>
<dbReference type="AlphaFoldDB" id="A0A2M7TET3"/>
<dbReference type="EMBL" id="PFNL01000193">
    <property type="protein sequence ID" value="PIZ44151.1"/>
    <property type="molecule type" value="Genomic_DNA"/>
</dbReference>
<comment type="caution">
    <text evidence="1">The sequence shown here is derived from an EMBL/GenBank/DDBJ whole genome shotgun (WGS) entry which is preliminary data.</text>
</comment>
<reference evidence="2" key="1">
    <citation type="submission" date="2017-09" db="EMBL/GenBank/DDBJ databases">
        <title>Depth-based differentiation of microbial function through sediment-hosted aquifers and enrichment of novel symbionts in the deep terrestrial subsurface.</title>
        <authorList>
            <person name="Probst A.J."/>
            <person name="Ladd B."/>
            <person name="Jarett J.K."/>
            <person name="Geller-Mcgrath D.E."/>
            <person name="Sieber C.M.K."/>
            <person name="Emerson J.B."/>
            <person name="Anantharaman K."/>
            <person name="Thomas B.C."/>
            <person name="Malmstrom R."/>
            <person name="Stieglmeier M."/>
            <person name="Klingl A."/>
            <person name="Woyke T."/>
            <person name="Ryan C.M."/>
            <person name="Banfield J.F."/>
        </authorList>
    </citation>
    <scope>NUCLEOTIDE SEQUENCE [LARGE SCALE GENOMIC DNA]</scope>
</reference>
<organism evidence="1 2">
    <name type="scientific">candidate division WWE3 bacterium CG_4_10_14_0_2_um_filter_41_14</name>
    <dbReference type="NCBI Taxonomy" id="1975072"/>
    <lineage>
        <taxon>Bacteria</taxon>
        <taxon>Katanobacteria</taxon>
    </lineage>
</organism>
<accession>A0A2M7TET3</accession>
<dbReference type="Proteomes" id="UP000228920">
    <property type="component" value="Unassembled WGS sequence"/>
</dbReference>
<evidence type="ECO:0000313" key="2">
    <source>
        <dbReference type="Proteomes" id="UP000228920"/>
    </source>
</evidence>
<gene>
    <name evidence="1" type="ORF">COY32_07015</name>
</gene>
<sequence length="353" mass="39174">MDLQSCFAEVGISSGPLEKLPYGYGPYVARNQLIGMVGDTGSPGRRHVQYEIVTDRYVSLYGSGLNTYDCRDNPYLDVCVTDYARPGFFFPINRKKPNEVRGPVYTNPGFVTPPPAPTAPPTPTPGPGISCLNEITANVDNTNLQPWDEDVLNQWLSRFPQTTITGVIHMRDPFSFGQSPEYMLNPCQPSWEVLYQGLPYDTSFQLRVTVYYDENGVPQSESKTFLFDRNSDPYAGKYIKDLEYSFTIPSNSRYEIAMERGQSSMPSSGERDPLVNACLEGYVWGNARNLGGQAQLCGVPISCDLDRTNTSNPYCGPQSDCGGPSGWGGSGKYWAWELGSPTRDLIEWQTCSP</sequence>